<evidence type="ECO:0000313" key="2">
    <source>
        <dbReference type="EMBL" id="GAA1250361.1"/>
    </source>
</evidence>
<reference evidence="2 3" key="1">
    <citation type="journal article" date="2019" name="Int. J. Syst. Evol. Microbiol.">
        <title>The Global Catalogue of Microorganisms (GCM) 10K type strain sequencing project: providing services to taxonomists for standard genome sequencing and annotation.</title>
        <authorList>
            <consortium name="The Broad Institute Genomics Platform"/>
            <consortium name="The Broad Institute Genome Sequencing Center for Infectious Disease"/>
            <person name="Wu L."/>
            <person name="Ma J."/>
        </authorList>
    </citation>
    <scope>NUCLEOTIDE SEQUENCE [LARGE SCALE GENOMIC DNA]</scope>
    <source>
        <strain evidence="2 3">JCM 13004</strain>
    </source>
</reference>
<feature type="transmembrane region" description="Helical" evidence="1">
    <location>
        <begin position="97"/>
        <end position="118"/>
    </location>
</feature>
<keyword evidence="3" id="KW-1185">Reference proteome</keyword>
<keyword evidence="1" id="KW-1133">Transmembrane helix</keyword>
<comment type="caution">
    <text evidence="2">The sequence shown here is derived from an EMBL/GenBank/DDBJ whole genome shotgun (WGS) entry which is preliminary data.</text>
</comment>
<dbReference type="RefSeq" id="WP_344443845.1">
    <property type="nucleotide sequence ID" value="NZ_BAAALF010000090.1"/>
</dbReference>
<keyword evidence="1" id="KW-0472">Membrane</keyword>
<proteinExistence type="predicted"/>
<keyword evidence="1" id="KW-0812">Transmembrane</keyword>
<gene>
    <name evidence="2" type="ORF">GCM10009665_46320</name>
</gene>
<protein>
    <submittedName>
        <fullName evidence="2">Uncharacterized protein</fullName>
    </submittedName>
</protein>
<accession>A0ABN1WHI1</accession>
<organism evidence="2 3">
    <name type="scientific">Kitasatospora nipponensis</name>
    <dbReference type="NCBI Taxonomy" id="258049"/>
    <lineage>
        <taxon>Bacteria</taxon>
        <taxon>Bacillati</taxon>
        <taxon>Actinomycetota</taxon>
        <taxon>Actinomycetes</taxon>
        <taxon>Kitasatosporales</taxon>
        <taxon>Streptomycetaceae</taxon>
        <taxon>Kitasatospora</taxon>
    </lineage>
</organism>
<name>A0ABN1WHI1_9ACTN</name>
<dbReference type="Proteomes" id="UP001500037">
    <property type="component" value="Unassembled WGS sequence"/>
</dbReference>
<sequence length="235" mass="24723">MFAAALPVLFLVTPLLCWGMLLRTPLVGTVVGCLLAAEATGLLCVETGWTATRAVAEVEVAYAPVAAAVLVTGAVVERVRRGPRPRRVFGGRWHAGTILFAVYLLATLLVATPVYLTIGVTEAFTPSSDAVLPLPPGLSVLHDDPGPCGSGTCERVLVVGSPSGLSGAEIDARLRAGLTGRHGWQLDPAGTGCRRNGWLLDRRPLCVSLWVQDRQVLVELEGGDVYHGDPVGDRG</sequence>
<evidence type="ECO:0000313" key="3">
    <source>
        <dbReference type="Proteomes" id="UP001500037"/>
    </source>
</evidence>
<feature type="transmembrane region" description="Helical" evidence="1">
    <location>
        <begin position="60"/>
        <end position="76"/>
    </location>
</feature>
<evidence type="ECO:0000256" key="1">
    <source>
        <dbReference type="SAM" id="Phobius"/>
    </source>
</evidence>
<dbReference type="EMBL" id="BAAALF010000090">
    <property type="protein sequence ID" value="GAA1250361.1"/>
    <property type="molecule type" value="Genomic_DNA"/>
</dbReference>